<organism evidence="3 4">
    <name type="scientific">Phocaeicola vulgatus</name>
    <name type="common">Bacteroides vulgatus</name>
    <dbReference type="NCBI Taxonomy" id="821"/>
    <lineage>
        <taxon>Bacteria</taxon>
        <taxon>Pseudomonadati</taxon>
        <taxon>Bacteroidota</taxon>
        <taxon>Bacteroidia</taxon>
        <taxon>Bacteroidales</taxon>
        <taxon>Bacteroidaceae</taxon>
        <taxon>Phocaeicola</taxon>
    </lineage>
</organism>
<keyword evidence="1" id="KW-0472">Membrane</keyword>
<dbReference type="InterPro" id="IPR029044">
    <property type="entry name" value="Nucleotide-diphossugar_trans"/>
</dbReference>
<dbReference type="RefSeq" id="WP_117795763.1">
    <property type="nucleotide sequence ID" value="NZ_JADMQA010000059.1"/>
</dbReference>
<dbReference type="Pfam" id="PF00535">
    <property type="entry name" value="Glycos_transf_2"/>
    <property type="match status" value="1"/>
</dbReference>
<evidence type="ECO:0000313" key="4">
    <source>
        <dbReference type="Proteomes" id="UP001210999"/>
    </source>
</evidence>
<keyword evidence="3" id="KW-0808">Transferase</keyword>
<dbReference type="SUPFAM" id="SSF53448">
    <property type="entry name" value="Nucleotide-diphospho-sugar transferases"/>
    <property type="match status" value="1"/>
</dbReference>
<reference evidence="3" key="1">
    <citation type="submission" date="2023-01" db="EMBL/GenBank/DDBJ databases">
        <title>Human gut microbiome strain richness.</title>
        <authorList>
            <person name="Chen-Liaw A."/>
        </authorList>
    </citation>
    <scope>NUCLEOTIDE SEQUENCE</scope>
    <source>
        <strain evidence="3">H9_m1001271B151109d0_201107</strain>
    </source>
</reference>
<keyword evidence="3" id="KW-0328">Glycosyltransferase</keyword>
<proteinExistence type="predicted"/>
<keyword evidence="1" id="KW-1133">Transmembrane helix</keyword>
<gene>
    <name evidence="3" type="ORF">PL594_17015</name>
</gene>
<dbReference type="InterPro" id="IPR001173">
    <property type="entry name" value="Glyco_trans_2-like"/>
</dbReference>
<feature type="domain" description="Glycosyltransferase 2-like" evidence="2">
    <location>
        <begin position="17"/>
        <end position="151"/>
    </location>
</feature>
<evidence type="ECO:0000313" key="3">
    <source>
        <dbReference type="EMBL" id="MDB0853203.1"/>
    </source>
</evidence>
<dbReference type="EMBL" id="JAQKEI010000025">
    <property type="protein sequence ID" value="MDB0853203.1"/>
    <property type="molecule type" value="Genomic_DNA"/>
</dbReference>
<comment type="caution">
    <text evidence="3">The sequence shown here is derived from an EMBL/GenBank/DDBJ whole genome shotgun (WGS) entry which is preliminary data.</text>
</comment>
<dbReference type="EC" id="2.4.-.-" evidence="3"/>
<dbReference type="AlphaFoldDB" id="A0AAP3K015"/>
<dbReference type="PANTHER" id="PTHR43685:SF2">
    <property type="entry name" value="GLYCOSYLTRANSFERASE 2-LIKE DOMAIN-CONTAINING PROTEIN"/>
    <property type="match status" value="1"/>
</dbReference>
<dbReference type="Proteomes" id="UP001210999">
    <property type="component" value="Unassembled WGS sequence"/>
</dbReference>
<keyword evidence="1" id="KW-0812">Transmembrane</keyword>
<name>A0AAP3K015_PHOVU</name>
<accession>A0AAP3K015</accession>
<dbReference type="GO" id="GO:0016757">
    <property type="term" value="F:glycosyltransferase activity"/>
    <property type="evidence" value="ECO:0007669"/>
    <property type="project" value="UniProtKB-KW"/>
</dbReference>
<feature type="transmembrane region" description="Helical" evidence="1">
    <location>
        <begin position="264"/>
        <end position="285"/>
    </location>
</feature>
<dbReference type="InterPro" id="IPR050834">
    <property type="entry name" value="Glycosyltransf_2"/>
</dbReference>
<dbReference type="Gene3D" id="3.90.550.10">
    <property type="entry name" value="Spore Coat Polysaccharide Biosynthesis Protein SpsA, Chain A"/>
    <property type="match status" value="1"/>
</dbReference>
<evidence type="ECO:0000256" key="1">
    <source>
        <dbReference type="SAM" id="Phobius"/>
    </source>
</evidence>
<evidence type="ECO:0000259" key="2">
    <source>
        <dbReference type="Pfam" id="PF00535"/>
    </source>
</evidence>
<sequence length="294" mass="33955">MLKLEEGFKLRIMKIAVLMTCHNRCEKTLRCLHSLYCLDNSYHFSIDVFLVDDGSTDNTSESVSLFYNKVFLIQGSGNLFWNRGMREAWKAAIKQDYYDYFIWLNDDTILYNDALNVVIGDSLLAGNHSIICGSFQNTENGTFSYGGKTKDGCPIFPNGTLQELFYMNGNFVLVPYSVYKKIGILDSHYWHHLGDYDYGLVARHAGLKVFVASQYVGICARNENGTNRIRKSGVGIRERLRYLNTPMSLSLKTAFYFYKKNFNIIYAIYKVLLEIIIVVFPDKVYNQYKNLFKK</sequence>
<dbReference type="PANTHER" id="PTHR43685">
    <property type="entry name" value="GLYCOSYLTRANSFERASE"/>
    <property type="match status" value="1"/>
</dbReference>
<protein>
    <submittedName>
        <fullName evidence="3">Glycosyltransferase</fullName>
        <ecNumber evidence="3">2.4.-.-</ecNumber>
    </submittedName>
</protein>